<comment type="caution">
    <text evidence="2">The sequence shown here is derived from an EMBL/GenBank/DDBJ whole genome shotgun (WGS) entry which is preliminary data.</text>
</comment>
<dbReference type="GO" id="GO:0031625">
    <property type="term" value="F:ubiquitin protein ligase binding"/>
    <property type="evidence" value="ECO:0007669"/>
    <property type="project" value="TreeGrafter"/>
</dbReference>
<dbReference type="GO" id="GO:0031461">
    <property type="term" value="C:cullin-RING ubiquitin ligase complex"/>
    <property type="evidence" value="ECO:0007669"/>
    <property type="project" value="TreeGrafter"/>
</dbReference>
<reference evidence="2" key="2">
    <citation type="journal article" date="2018" name="Environ. Sci. Technol.">
        <title>The Toxicogenome of Hyalella azteca: A Model for Sediment Ecotoxicology and Evolutionary Toxicology.</title>
        <authorList>
            <person name="Poynton H.C."/>
            <person name="Hasenbein S."/>
            <person name="Benoit J.B."/>
            <person name="Sepulveda M.S."/>
            <person name="Poelchau M.F."/>
            <person name="Hughes D.S.T."/>
            <person name="Murali S.C."/>
            <person name="Chen S."/>
            <person name="Glastad K.M."/>
            <person name="Goodisman M.A.D."/>
            <person name="Werren J.H."/>
            <person name="Vineis J.H."/>
            <person name="Bowen J.L."/>
            <person name="Friedrich M."/>
            <person name="Jones J."/>
            <person name="Robertson H.M."/>
            <person name="Feyereisen R."/>
            <person name="Mechler-Hickson A."/>
            <person name="Mathers N."/>
            <person name="Lee C.E."/>
            <person name="Colbourne J.K."/>
            <person name="Biales A."/>
            <person name="Johnston J.S."/>
            <person name="Wellborn G.A."/>
            <person name="Rosendale A.J."/>
            <person name="Cridge A.G."/>
            <person name="Munoz-Torres M.C."/>
            <person name="Bain P.A."/>
            <person name="Manny A.R."/>
            <person name="Major K.M."/>
            <person name="Lambert F.N."/>
            <person name="Vulpe C.D."/>
            <person name="Tuck P."/>
            <person name="Blalock B.J."/>
            <person name="Lin Y.Y."/>
            <person name="Smith M.E."/>
            <person name="Ochoa-Acuna H."/>
            <person name="Chen M.M."/>
            <person name="Childers C.P."/>
            <person name="Qu J."/>
            <person name="Dugan S."/>
            <person name="Lee S.L."/>
            <person name="Chao H."/>
            <person name="Dinh H."/>
            <person name="Han Y."/>
            <person name="Doddapaneni H."/>
            <person name="Worley K.C."/>
            <person name="Muzny D.M."/>
            <person name="Gibbs R.A."/>
            <person name="Richards S."/>
        </authorList>
    </citation>
    <scope>NUCLEOTIDE SEQUENCE</scope>
    <source>
        <strain evidence="2">HAZT.00-mixed</strain>
        <tissue evidence="2">Whole organism</tissue>
    </source>
</reference>
<dbReference type="GO" id="GO:0032436">
    <property type="term" value="P:positive regulation of proteasomal ubiquitin-dependent protein catabolic process"/>
    <property type="evidence" value="ECO:0007669"/>
    <property type="project" value="TreeGrafter"/>
</dbReference>
<name>A0A6A0GT48_HYAAZ</name>
<reference evidence="2" key="3">
    <citation type="submission" date="2019-06" db="EMBL/GenBank/DDBJ databases">
        <authorList>
            <person name="Poynton C."/>
            <person name="Hasenbein S."/>
            <person name="Benoit J.B."/>
            <person name="Sepulveda M.S."/>
            <person name="Poelchau M.F."/>
            <person name="Murali S.C."/>
            <person name="Chen S."/>
            <person name="Glastad K.M."/>
            <person name="Werren J.H."/>
            <person name="Vineis J.H."/>
            <person name="Bowen J.L."/>
            <person name="Friedrich M."/>
            <person name="Jones J."/>
            <person name="Robertson H.M."/>
            <person name="Feyereisen R."/>
            <person name="Mechler-Hickson A."/>
            <person name="Mathers N."/>
            <person name="Lee C.E."/>
            <person name="Colbourne J.K."/>
            <person name="Biales A."/>
            <person name="Johnston J.S."/>
            <person name="Wellborn G.A."/>
            <person name="Rosendale A.J."/>
            <person name="Cridge A.G."/>
            <person name="Munoz-Torres M.C."/>
            <person name="Bain P.A."/>
            <person name="Manny A.R."/>
            <person name="Major K.M."/>
            <person name="Lambert F.N."/>
            <person name="Vulpe C.D."/>
            <person name="Tuck P."/>
            <person name="Blalock B.J."/>
            <person name="Lin Y.-Y."/>
            <person name="Smith M.E."/>
            <person name="Ochoa-Acuna H."/>
            <person name="Chen M.-J.M."/>
            <person name="Childers C.P."/>
            <person name="Qu J."/>
            <person name="Dugan S."/>
            <person name="Lee S.L."/>
            <person name="Chao H."/>
            <person name="Dinh H."/>
            <person name="Han Y."/>
            <person name="Doddapaneni H."/>
            <person name="Worley K.C."/>
            <person name="Muzny D.M."/>
            <person name="Gibbs R.A."/>
            <person name="Richards S."/>
        </authorList>
    </citation>
    <scope>NUCLEOTIDE SEQUENCE</scope>
    <source>
        <strain evidence="2">HAZT.00-mixed</strain>
        <tissue evidence="2">Whole organism</tissue>
    </source>
</reference>
<dbReference type="EMBL" id="JQDR03015124">
    <property type="protein sequence ID" value="KAA0187134.1"/>
    <property type="molecule type" value="Genomic_DNA"/>
</dbReference>
<dbReference type="GO" id="GO:0005634">
    <property type="term" value="C:nucleus"/>
    <property type="evidence" value="ECO:0007669"/>
    <property type="project" value="TreeGrafter"/>
</dbReference>
<evidence type="ECO:0000256" key="1">
    <source>
        <dbReference type="SAM" id="MobiDB-lite"/>
    </source>
</evidence>
<organism evidence="2">
    <name type="scientific">Hyalella azteca</name>
    <name type="common">Amphipod</name>
    <dbReference type="NCBI Taxonomy" id="294128"/>
    <lineage>
        <taxon>Eukaryota</taxon>
        <taxon>Metazoa</taxon>
        <taxon>Ecdysozoa</taxon>
        <taxon>Arthropoda</taxon>
        <taxon>Crustacea</taxon>
        <taxon>Multicrustacea</taxon>
        <taxon>Malacostraca</taxon>
        <taxon>Eumalacostraca</taxon>
        <taxon>Peracarida</taxon>
        <taxon>Amphipoda</taxon>
        <taxon>Senticaudata</taxon>
        <taxon>Talitrida</taxon>
        <taxon>Talitroidea</taxon>
        <taxon>Hyalellidae</taxon>
        <taxon>Hyalella</taxon>
    </lineage>
</organism>
<dbReference type="GO" id="GO:0016567">
    <property type="term" value="P:protein ubiquitination"/>
    <property type="evidence" value="ECO:0007669"/>
    <property type="project" value="TreeGrafter"/>
</dbReference>
<dbReference type="GO" id="GO:1990756">
    <property type="term" value="F:ubiquitin-like ligase-substrate adaptor activity"/>
    <property type="evidence" value="ECO:0007669"/>
    <property type="project" value="TreeGrafter"/>
</dbReference>
<sequence>MVSPFFDHHFINSIISNLLSYKFIFRYLIAFSADQTCVEIYNYRGALAANELLSNCPIPVGDTVLHSDVPLVAHVLNRIFDCFFRLRSSVHVAGSLEQLNRECSVFSTDCRRYWWLVGKKIYTFLIVGCSSTRDPSGNSRLADAYRYNESLTPNPRAPLDDYSIYVINLELGIVMDSISFKNDKLFLSHNQCMSLYKQTLVILSTQHQTLHRYHLGTDGKLTLIQNIGRTCFADDDVLLNSSAGGPPVFGPPPTSGAGTSRSAAPQHDHKEGPYIIYSLKHRLLTFLHRVAETQCRQRGSNEPMRLFCASFDNFLNLRMVKMQLLDEEHLFIKYGSEDLATQRTSEPGVKPFYFALYNMNTTEIIGVYEGSSKQMMSIYERYTDFFRNPRLPCEPNSACSPANNIHSRLMLERQKATWTSIRSGSAREAYKRILVQLPVPCQNHSCSPYLDLSLFNYLDKCVSVIERPKATTDQPIRFYGRKSGLLKFTLDVGTRSGIGAHSSVPPRRLVAFYFHPTDPFAVSVQKYHDDYVVNFHVRHHPT</sequence>
<proteinExistence type="predicted"/>
<dbReference type="AlphaFoldDB" id="A0A6A0GT48"/>
<feature type="region of interest" description="Disordered" evidence="1">
    <location>
        <begin position="243"/>
        <end position="268"/>
    </location>
</feature>
<dbReference type="Proteomes" id="UP000711488">
    <property type="component" value="Unassembled WGS sequence"/>
</dbReference>
<dbReference type="InterPro" id="IPR019138">
    <property type="entry name" value="De-etiolated_protein_1_Det1"/>
</dbReference>
<dbReference type="OrthoDB" id="18339at2759"/>
<evidence type="ECO:0000313" key="2">
    <source>
        <dbReference type="EMBL" id="KAA0187134.1"/>
    </source>
</evidence>
<protein>
    <recommendedName>
        <fullName evidence="3">DET1 homolog</fullName>
    </recommendedName>
</protein>
<reference evidence="2" key="1">
    <citation type="submission" date="2014-08" db="EMBL/GenBank/DDBJ databases">
        <authorList>
            <person name="Murali S."/>
            <person name="Richards S."/>
            <person name="Bandaranaike D."/>
            <person name="Bellair M."/>
            <person name="Blankenburg K."/>
            <person name="Chao H."/>
            <person name="Dinh H."/>
            <person name="Doddapaneni H."/>
            <person name="Dugan-Rocha S."/>
            <person name="Elkadiri S."/>
            <person name="Gnanaolivu R."/>
            <person name="Hughes D."/>
            <person name="Lee S."/>
            <person name="Li M."/>
            <person name="Ming W."/>
            <person name="Munidasa M."/>
            <person name="Muniz J."/>
            <person name="Nguyen L."/>
            <person name="Osuji N."/>
            <person name="Pu L.-L."/>
            <person name="Puazo M."/>
            <person name="Skinner E."/>
            <person name="Qu C."/>
            <person name="Quiroz J."/>
            <person name="Raj R."/>
            <person name="Weissenberger G."/>
            <person name="Xin Y."/>
            <person name="Zou X."/>
            <person name="Han Y."/>
            <person name="Worley K."/>
            <person name="Muzny D."/>
            <person name="Gibbs R."/>
        </authorList>
    </citation>
    <scope>NUCLEOTIDE SEQUENCE</scope>
    <source>
        <strain evidence="2">HAZT.00-mixed</strain>
        <tissue evidence="2">Whole organism</tissue>
    </source>
</reference>
<accession>A0A6A0GT48</accession>
<gene>
    <name evidence="2" type="ORF">HAZT_HAZT002611</name>
</gene>
<evidence type="ECO:0008006" key="3">
    <source>
        <dbReference type="Google" id="ProtNLM"/>
    </source>
</evidence>
<dbReference type="PANTHER" id="PTHR13374">
    <property type="entry name" value="DET1 HOMOLOG DE-ETIOLATED-1 HOMOLOG"/>
    <property type="match status" value="1"/>
</dbReference>
<dbReference type="Pfam" id="PF09737">
    <property type="entry name" value="Det1"/>
    <property type="match status" value="1"/>
</dbReference>
<dbReference type="PANTHER" id="PTHR13374:SF3">
    <property type="entry name" value="DET1 HOMOLOG"/>
    <property type="match status" value="1"/>
</dbReference>